<organism evidence="3 4">
    <name type="scientific">Heracleum sosnowskyi</name>
    <dbReference type="NCBI Taxonomy" id="360622"/>
    <lineage>
        <taxon>Eukaryota</taxon>
        <taxon>Viridiplantae</taxon>
        <taxon>Streptophyta</taxon>
        <taxon>Embryophyta</taxon>
        <taxon>Tracheophyta</taxon>
        <taxon>Spermatophyta</taxon>
        <taxon>Magnoliopsida</taxon>
        <taxon>eudicotyledons</taxon>
        <taxon>Gunneridae</taxon>
        <taxon>Pentapetalae</taxon>
        <taxon>asterids</taxon>
        <taxon>campanulids</taxon>
        <taxon>Apiales</taxon>
        <taxon>Apiaceae</taxon>
        <taxon>Apioideae</taxon>
        <taxon>apioid superclade</taxon>
        <taxon>Tordylieae</taxon>
        <taxon>Tordyliinae</taxon>
        <taxon>Heracleum</taxon>
    </lineage>
</organism>
<dbReference type="InterPro" id="IPR000270">
    <property type="entry name" value="PB1_dom"/>
</dbReference>
<dbReference type="SUPFAM" id="SSF54277">
    <property type="entry name" value="CAD &amp; PB1 domains"/>
    <property type="match status" value="1"/>
</dbReference>
<evidence type="ECO:0000313" key="4">
    <source>
        <dbReference type="Proteomes" id="UP001237642"/>
    </source>
</evidence>
<protein>
    <recommendedName>
        <fullName evidence="2">PB1 domain-containing protein</fullName>
    </recommendedName>
</protein>
<dbReference type="PROSITE" id="PS51745">
    <property type="entry name" value="PB1"/>
    <property type="match status" value="1"/>
</dbReference>
<name>A0AAD8GZS9_9APIA</name>
<accession>A0AAD8GZS9</accession>
<sequence>MKQEEDILKSQDGTNTVILGILNVKSIVIFAFLFLSSNTRNLTELITAILQRAGDDIDCNNLPQILYEDEDHDQVVLASDSDLVAAMDHAKSAGWKGLKLHLDYSGAPHCRRGSGSGSLDYALEMQLVNWWPGLLDNMHILTS</sequence>
<proteinExistence type="predicted"/>
<dbReference type="SMART" id="SM00666">
    <property type="entry name" value="PB1"/>
    <property type="match status" value="1"/>
</dbReference>
<dbReference type="Proteomes" id="UP001237642">
    <property type="component" value="Unassembled WGS sequence"/>
</dbReference>
<dbReference type="AlphaFoldDB" id="A0AAD8GZS9"/>
<keyword evidence="1" id="KW-0812">Transmembrane</keyword>
<keyword evidence="1" id="KW-0472">Membrane</keyword>
<dbReference type="Gene3D" id="3.10.20.90">
    <property type="entry name" value="Phosphatidylinositol 3-kinase Catalytic Subunit, Chain A, domain 1"/>
    <property type="match status" value="1"/>
</dbReference>
<keyword evidence="4" id="KW-1185">Reference proteome</keyword>
<dbReference type="Pfam" id="PF00564">
    <property type="entry name" value="PB1"/>
    <property type="match status" value="1"/>
</dbReference>
<dbReference type="InterPro" id="IPR053793">
    <property type="entry name" value="PB1-like"/>
</dbReference>
<comment type="caution">
    <text evidence="3">The sequence shown here is derived from an EMBL/GenBank/DDBJ whole genome shotgun (WGS) entry which is preliminary data.</text>
</comment>
<evidence type="ECO:0000256" key="1">
    <source>
        <dbReference type="SAM" id="Phobius"/>
    </source>
</evidence>
<reference evidence="3" key="2">
    <citation type="submission" date="2023-05" db="EMBL/GenBank/DDBJ databases">
        <authorList>
            <person name="Schelkunov M.I."/>
        </authorList>
    </citation>
    <scope>NUCLEOTIDE SEQUENCE</scope>
    <source>
        <strain evidence="3">Hsosn_3</strain>
        <tissue evidence="3">Leaf</tissue>
    </source>
</reference>
<feature type="transmembrane region" description="Helical" evidence="1">
    <location>
        <begin position="16"/>
        <end position="35"/>
    </location>
</feature>
<evidence type="ECO:0000259" key="2">
    <source>
        <dbReference type="PROSITE" id="PS51745"/>
    </source>
</evidence>
<keyword evidence="1" id="KW-1133">Transmembrane helix</keyword>
<gene>
    <name evidence="3" type="ORF">POM88_050435</name>
</gene>
<reference evidence="3" key="1">
    <citation type="submission" date="2023-02" db="EMBL/GenBank/DDBJ databases">
        <title>Genome of toxic invasive species Heracleum sosnowskyi carries increased number of genes despite the absence of recent whole-genome duplications.</title>
        <authorList>
            <person name="Schelkunov M."/>
            <person name="Shtratnikova V."/>
            <person name="Makarenko M."/>
            <person name="Klepikova A."/>
            <person name="Omelchenko D."/>
            <person name="Novikova G."/>
            <person name="Obukhova E."/>
            <person name="Bogdanov V."/>
            <person name="Penin A."/>
            <person name="Logacheva M."/>
        </authorList>
    </citation>
    <scope>NUCLEOTIDE SEQUENCE</scope>
    <source>
        <strain evidence="3">Hsosn_3</strain>
        <tissue evidence="3">Leaf</tissue>
    </source>
</reference>
<dbReference type="EMBL" id="JAUIZM010000011">
    <property type="protein sequence ID" value="KAK1357179.1"/>
    <property type="molecule type" value="Genomic_DNA"/>
</dbReference>
<evidence type="ECO:0000313" key="3">
    <source>
        <dbReference type="EMBL" id="KAK1357179.1"/>
    </source>
</evidence>
<feature type="domain" description="PB1" evidence="2">
    <location>
        <begin position="14"/>
        <end position="105"/>
    </location>
</feature>